<proteinExistence type="predicted"/>
<comment type="caution">
    <text evidence="2">The sequence shown here is derived from an EMBL/GenBank/DDBJ whole genome shotgun (WGS) entry which is preliminary data.</text>
</comment>
<feature type="region of interest" description="Disordered" evidence="1">
    <location>
        <begin position="1"/>
        <end position="174"/>
    </location>
</feature>
<feature type="compositionally biased region" description="Polar residues" evidence="1">
    <location>
        <begin position="54"/>
        <end position="76"/>
    </location>
</feature>
<feature type="compositionally biased region" description="Polar residues" evidence="1">
    <location>
        <begin position="1"/>
        <end position="21"/>
    </location>
</feature>
<evidence type="ECO:0000256" key="1">
    <source>
        <dbReference type="SAM" id="MobiDB-lite"/>
    </source>
</evidence>
<feature type="compositionally biased region" description="Basic residues" evidence="1">
    <location>
        <begin position="143"/>
        <end position="152"/>
    </location>
</feature>
<sequence>MAFGPSRSSNGPAFSEPTNGASLLAKPFHASEPAEGSKPSPDANFDEAKHTDETTSAQQDPDTANVVPEQSTTKPSLGNKRTYDSTTSPVDTDKAGAQNATEAAPKKQRTDSGDAGAQHGPSAPTPAKNTKRGQATNGDKKKGERPKKAKATIRRDLLMDGIGSRTRSRTKVAS</sequence>
<name>A0A317WDL9_9EURO</name>
<accession>A0A317WDL9</accession>
<organism evidence="2 3">
    <name type="scientific">Aspergillus sclerotioniger CBS 115572</name>
    <dbReference type="NCBI Taxonomy" id="1450535"/>
    <lineage>
        <taxon>Eukaryota</taxon>
        <taxon>Fungi</taxon>
        <taxon>Dikarya</taxon>
        <taxon>Ascomycota</taxon>
        <taxon>Pezizomycotina</taxon>
        <taxon>Eurotiomycetes</taxon>
        <taxon>Eurotiomycetidae</taxon>
        <taxon>Eurotiales</taxon>
        <taxon>Aspergillaceae</taxon>
        <taxon>Aspergillus</taxon>
        <taxon>Aspergillus subgen. Circumdati</taxon>
    </lineage>
</organism>
<dbReference type="AlphaFoldDB" id="A0A317WDL9"/>
<dbReference type="OrthoDB" id="4498621at2759"/>
<dbReference type="RefSeq" id="XP_025466429.1">
    <property type="nucleotide sequence ID" value="XM_025605454.1"/>
</dbReference>
<dbReference type="STRING" id="1450535.A0A317WDL9"/>
<dbReference type="EMBL" id="MSFK01000017">
    <property type="protein sequence ID" value="PWY84504.1"/>
    <property type="molecule type" value="Genomic_DNA"/>
</dbReference>
<dbReference type="GeneID" id="37107597"/>
<gene>
    <name evidence="2" type="ORF">BO94DRAFT_101126</name>
</gene>
<reference evidence="2 3" key="1">
    <citation type="submission" date="2016-12" db="EMBL/GenBank/DDBJ databases">
        <title>The genomes of Aspergillus section Nigri reveals drivers in fungal speciation.</title>
        <authorList>
            <consortium name="DOE Joint Genome Institute"/>
            <person name="Vesth T.C."/>
            <person name="Nybo J."/>
            <person name="Theobald S."/>
            <person name="Brandl J."/>
            <person name="Frisvad J.C."/>
            <person name="Nielsen K.F."/>
            <person name="Lyhne E.K."/>
            <person name="Kogle M.E."/>
            <person name="Kuo A."/>
            <person name="Riley R."/>
            <person name="Clum A."/>
            <person name="Nolan M."/>
            <person name="Lipzen A."/>
            <person name="Salamov A."/>
            <person name="Henrissat B."/>
            <person name="Wiebenga A."/>
            <person name="De Vries R.P."/>
            <person name="Grigoriev I.V."/>
            <person name="Mortensen U.H."/>
            <person name="Andersen M.R."/>
            <person name="Baker S.E."/>
        </authorList>
    </citation>
    <scope>NUCLEOTIDE SEQUENCE [LARGE SCALE GENOMIC DNA]</scope>
    <source>
        <strain evidence="2 3">CBS 115572</strain>
    </source>
</reference>
<keyword evidence="3" id="KW-1185">Reference proteome</keyword>
<evidence type="ECO:0000313" key="3">
    <source>
        <dbReference type="Proteomes" id="UP000246702"/>
    </source>
</evidence>
<dbReference type="Proteomes" id="UP000246702">
    <property type="component" value="Unassembled WGS sequence"/>
</dbReference>
<protein>
    <submittedName>
        <fullName evidence="2">Uncharacterized protein</fullName>
    </submittedName>
</protein>
<evidence type="ECO:0000313" key="2">
    <source>
        <dbReference type="EMBL" id="PWY84504.1"/>
    </source>
</evidence>